<evidence type="ECO:0000256" key="1">
    <source>
        <dbReference type="SAM" id="MobiDB-lite"/>
    </source>
</evidence>
<dbReference type="Proteomes" id="UP001213000">
    <property type="component" value="Unassembled WGS sequence"/>
</dbReference>
<dbReference type="PANTHER" id="PTHR35043">
    <property type="entry name" value="TRANSCRIPTION FACTOR DOMAIN-CONTAINING PROTEIN"/>
    <property type="match status" value="1"/>
</dbReference>
<feature type="transmembrane region" description="Helical" evidence="2">
    <location>
        <begin position="614"/>
        <end position="637"/>
    </location>
</feature>
<proteinExistence type="predicted"/>
<evidence type="ECO:0000313" key="4">
    <source>
        <dbReference type="Proteomes" id="UP001213000"/>
    </source>
</evidence>
<accession>A0AAD5VNP2</accession>
<feature type="transmembrane region" description="Helical" evidence="2">
    <location>
        <begin position="514"/>
        <end position="533"/>
    </location>
</feature>
<feature type="transmembrane region" description="Helical" evidence="2">
    <location>
        <begin position="643"/>
        <end position="670"/>
    </location>
</feature>
<evidence type="ECO:0000313" key="3">
    <source>
        <dbReference type="EMBL" id="KAJ3563920.1"/>
    </source>
</evidence>
<feature type="transmembrane region" description="Helical" evidence="2">
    <location>
        <begin position="582"/>
        <end position="602"/>
    </location>
</feature>
<feature type="transmembrane region" description="Helical" evidence="2">
    <location>
        <begin position="128"/>
        <end position="149"/>
    </location>
</feature>
<sequence>MQTLLEKTVSLAKDLSLSKVRIHCATTGSRSHTKQLNVSNLFHNALEAHFTFLATSTMLLRWIINTFISLTESLITAIAVHVEVMGLFLAWFIVFSHLGIGRSAAVSKQSDAFDMLLKRLFKDRPPTITLARLMILGFLLLFLATSGGVPIDSPLHVDSEEHPSLFLFGRQLPECIQPARYRTTPEIIWSCIGTIFACTWVAIHPNLPGPYDSGLQLLKRRITIAIVAIMGPEFIVFFASRQWESAKKIKREFNEKFNSGVTSLGATMRSWLVGPPVDEVKSGWTMTHAFFVQMGGFMACCQGRPVQVLTFDRLLQAIEKGEIDVPHIPEEDILDKSKGDGLSKLIIVLQTSWFVAQCIARWASHLPLAELEVLTLAFAVLNAYVYALWWSKPQGVAVPIKLELKTPHNSASFKGENSTDATLPSSPSDHSSIPLHQIHDQHISYSSEPRDESLPLSMTSAKYATDTEDVPLSLSFDPLSQDSSIGAGEGFEKKSTHWMRHKITELDHSPFENACTFIAYLPFLILLLIQYPFRVLWKTWTNLDSKELTRSSQTKFKVGRLRVPMFYAGRGVVDDSDGGNSATLGLSGLFVPVIFGGIHLTLWSSSFPTPREQLLWRVAALYVTVEPIGFLASGLIGQCLGGGFFATIIFMIAGISVIGYAIARCILIFVSLHTLSRLPEGVYQNVEWTTFIPHL</sequence>
<evidence type="ECO:0000256" key="2">
    <source>
        <dbReference type="SAM" id="Phobius"/>
    </source>
</evidence>
<feature type="transmembrane region" description="Helical" evidence="2">
    <location>
        <begin position="88"/>
        <end position="107"/>
    </location>
</feature>
<protein>
    <recommendedName>
        <fullName evidence="5">Transmembrane protein</fullName>
    </recommendedName>
</protein>
<comment type="caution">
    <text evidence="3">The sequence shown here is derived from an EMBL/GenBank/DDBJ whole genome shotgun (WGS) entry which is preliminary data.</text>
</comment>
<feature type="transmembrane region" description="Helical" evidence="2">
    <location>
        <begin position="62"/>
        <end position="82"/>
    </location>
</feature>
<reference evidence="3" key="1">
    <citation type="submission" date="2022-07" db="EMBL/GenBank/DDBJ databases">
        <title>Genome Sequence of Leucocoprinus birnbaumii.</title>
        <authorList>
            <person name="Buettner E."/>
        </authorList>
    </citation>
    <scope>NUCLEOTIDE SEQUENCE</scope>
    <source>
        <strain evidence="3">VT141</strain>
    </source>
</reference>
<dbReference type="PANTHER" id="PTHR35043:SF7">
    <property type="entry name" value="TRANSCRIPTION FACTOR DOMAIN-CONTAINING PROTEIN"/>
    <property type="match status" value="1"/>
</dbReference>
<name>A0AAD5VNP2_9AGAR</name>
<keyword evidence="2" id="KW-0472">Membrane</keyword>
<keyword evidence="4" id="KW-1185">Reference proteome</keyword>
<keyword evidence="2" id="KW-0812">Transmembrane</keyword>
<dbReference type="AlphaFoldDB" id="A0AAD5VNP2"/>
<gene>
    <name evidence="3" type="ORF">NP233_g8627</name>
</gene>
<keyword evidence="2" id="KW-1133">Transmembrane helix</keyword>
<evidence type="ECO:0008006" key="5">
    <source>
        <dbReference type="Google" id="ProtNLM"/>
    </source>
</evidence>
<feature type="region of interest" description="Disordered" evidence="1">
    <location>
        <begin position="409"/>
        <end position="431"/>
    </location>
</feature>
<dbReference type="EMBL" id="JANIEX010000710">
    <property type="protein sequence ID" value="KAJ3563920.1"/>
    <property type="molecule type" value="Genomic_DNA"/>
</dbReference>
<feature type="transmembrane region" description="Helical" evidence="2">
    <location>
        <begin position="222"/>
        <end position="240"/>
    </location>
</feature>
<organism evidence="3 4">
    <name type="scientific">Leucocoprinus birnbaumii</name>
    <dbReference type="NCBI Taxonomy" id="56174"/>
    <lineage>
        <taxon>Eukaryota</taxon>
        <taxon>Fungi</taxon>
        <taxon>Dikarya</taxon>
        <taxon>Basidiomycota</taxon>
        <taxon>Agaricomycotina</taxon>
        <taxon>Agaricomycetes</taxon>
        <taxon>Agaricomycetidae</taxon>
        <taxon>Agaricales</taxon>
        <taxon>Agaricineae</taxon>
        <taxon>Agaricaceae</taxon>
        <taxon>Leucocoprinus</taxon>
    </lineage>
</organism>